<dbReference type="OrthoDB" id="8775694at2"/>
<evidence type="ECO:0000256" key="1">
    <source>
        <dbReference type="SAM" id="Phobius"/>
    </source>
</evidence>
<organism evidence="2 3">
    <name type="scientific">Glaciimonas soli</name>
    <dbReference type="NCBI Taxonomy" id="2590999"/>
    <lineage>
        <taxon>Bacteria</taxon>
        <taxon>Pseudomonadati</taxon>
        <taxon>Pseudomonadota</taxon>
        <taxon>Betaproteobacteria</taxon>
        <taxon>Burkholderiales</taxon>
        <taxon>Oxalobacteraceae</taxon>
        <taxon>Glaciimonas</taxon>
    </lineage>
</organism>
<evidence type="ECO:0000313" key="2">
    <source>
        <dbReference type="EMBL" id="MQR00456.1"/>
    </source>
</evidence>
<sequence>MKKHHFILMLIAALIAAIACMFFYPQEAKVIKLTEQRASKQTTTMPVAAISVVPTRAVHNRSAFIAISKAYQSTNDLYALYAKYRNSENADEKYFAWNALQFCARYALPGRGNVIVVLPKSPPYKLLDGPANSAPSRDIADRNLAARCAGFTNMTVDALKAENKALGKEVQNGDSYAAIEYKLIALDKIGKKDEAHLLAKNAFLSQEPDAIVALTGYMQTLWDDAEHKNTNENIEVKDLQSVKPDTRAMGFHLAACDLGLDCSAHAVDVEGMCVYGGSCEMPMEEALKQLLTPAEIDDMLNKRDFYVQAIKAGDYKAVGL</sequence>
<dbReference type="AlphaFoldDB" id="A0A843YV11"/>
<accession>A0A843YV11</accession>
<gene>
    <name evidence="2" type="ORF">GEV47_07155</name>
</gene>
<dbReference type="Proteomes" id="UP000451565">
    <property type="component" value="Unassembled WGS sequence"/>
</dbReference>
<feature type="transmembrane region" description="Helical" evidence="1">
    <location>
        <begin position="6"/>
        <end position="24"/>
    </location>
</feature>
<proteinExistence type="predicted"/>
<evidence type="ECO:0000313" key="3">
    <source>
        <dbReference type="Proteomes" id="UP000451565"/>
    </source>
</evidence>
<dbReference type="PROSITE" id="PS51257">
    <property type="entry name" value="PROKAR_LIPOPROTEIN"/>
    <property type="match status" value="1"/>
</dbReference>
<dbReference type="RefSeq" id="WP_153234050.1">
    <property type="nucleotide sequence ID" value="NZ_WINI01000003.1"/>
</dbReference>
<keyword evidence="3" id="KW-1185">Reference proteome</keyword>
<keyword evidence="1" id="KW-1133">Transmembrane helix</keyword>
<protein>
    <submittedName>
        <fullName evidence="2">Uncharacterized protein</fullName>
    </submittedName>
</protein>
<dbReference type="EMBL" id="WINI01000003">
    <property type="protein sequence ID" value="MQR00456.1"/>
    <property type="molecule type" value="Genomic_DNA"/>
</dbReference>
<comment type="caution">
    <text evidence="2">The sequence shown here is derived from an EMBL/GenBank/DDBJ whole genome shotgun (WGS) entry which is preliminary data.</text>
</comment>
<name>A0A843YV11_9BURK</name>
<keyword evidence="1" id="KW-0472">Membrane</keyword>
<keyword evidence="1" id="KW-0812">Transmembrane</keyword>
<reference evidence="2 3" key="1">
    <citation type="submission" date="2019-10" db="EMBL/GenBank/DDBJ databases">
        <title>Glaciimonas soli sp. nov., a psychrophilic bacterium isolated from the forest soil of a high elevation mountain in Taiwan.</title>
        <authorList>
            <person name="Wang L.-T."/>
            <person name="Shieh W.Y."/>
        </authorList>
    </citation>
    <scope>NUCLEOTIDE SEQUENCE [LARGE SCALE GENOMIC DNA]</scope>
    <source>
        <strain evidence="2 3">GS1</strain>
    </source>
</reference>